<dbReference type="STRING" id="1177982.SAMN04489711_10526"/>
<dbReference type="PANTHER" id="PTHR42776:SF27">
    <property type="entry name" value="DIPEPTIDYL PEPTIDASE FAMILY MEMBER 6"/>
    <property type="match status" value="1"/>
</dbReference>
<dbReference type="SUPFAM" id="SSF82171">
    <property type="entry name" value="DPP6 N-terminal domain-like"/>
    <property type="match status" value="1"/>
</dbReference>
<dbReference type="GO" id="GO:0006508">
    <property type="term" value="P:proteolysis"/>
    <property type="evidence" value="ECO:0007669"/>
    <property type="project" value="InterPro"/>
</dbReference>
<dbReference type="InterPro" id="IPR001375">
    <property type="entry name" value="Peptidase_S9_cat"/>
</dbReference>
<dbReference type="AlphaFoldDB" id="A0A1I2D7Q6"/>
<protein>
    <submittedName>
        <fullName evidence="3">Dipeptidyl aminopeptidase/acylaminoacyl peptidase</fullName>
    </submittedName>
</protein>
<keyword evidence="3" id="KW-0645">Protease</keyword>
<sequence length="936" mass="102984">MDMLAYHGNPQLRQQVLDRLQALVQAEKWVHRPIHWNGEAGSVVGSLLQSEDLDAWEADFGLPKWLALVIDAMTASNPAGGVPWSLRVLQGIEPGTPMDTAGSRCVLELLQGERHGLVQQSAPAELAEALATVTALHQARLAGQDVAPTQWRQARRAAVAATNLHAAGSLGAALGTCIEAAAWDPAQSRTAVSDTLRGWMGVKICAAMEAYPWGKAEDEQMHAMLGALHAEAKAARPPEEAGSINVFAMLEERHPEWARRASEVNRFRNSQYVEQWLRATLAIEDILCAPAAPATAPALIARAHFFANPARAAISISPDGHWLAWLADSDGVMNIWAAPADRPAEARQITADRHRGIQSFSWTYLLGQLLFSQDRDGDENWQLFCADLSDGSVRALTPSTPGVRTGVQSVSRHRREEIVIITNARDRRFFDLHLLNLLTGEQRCLETNTGFAGFLLDDRYEVKLALRNLPDGGSECLKRDAAGAWQPWLTFSAEDARSSRPSHFDAEGRTLYFYDSRGRDTAALCAIDWSGGAVTQLAEHPRADIGGMLTAPDSYRPLAYGVMYERFSLYVLDESIRADIDYLNAQAAGGEWRVAARTEDNQRWMISMFSDTRAPSYWLYDRPARTLQHLLDVRPELADARLARMQPVVIAARDGLPLVSYLTLPVDKDAGPLRSTEPLPLVLLVHGGPWSRDGFGYNGMHQWLANRGYAVLSVNFRGSTGFGKRFVNAGDGEWGRKMDEDLEDAVAWALARGIADPQRLGILGGSYGGYAVLSALTRYPTRYACGIDIVGPSNLQTLLASIPPYWEADRVRQYRALGDPRTEAGLAQLNDRSPLHRAAQIRTPLLIAQGANDPRVKQAEAEQMVDALRRNGIPVSYALYTDEGHGFVREPNRMSFNGLCEDFLARHLGGRAEPWTLADHPGNTLQLAEYATHEAA</sequence>
<evidence type="ECO:0000313" key="4">
    <source>
        <dbReference type="Proteomes" id="UP000199119"/>
    </source>
</evidence>
<dbReference type="SUPFAM" id="SSF53474">
    <property type="entry name" value="alpha/beta-Hydrolases"/>
    <property type="match status" value="1"/>
</dbReference>
<dbReference type="InterPro" id="IPR011042">
    <property type="entry name" value="6-blade_b-propeller_TolB-like"/>
</dbReference>
<dbReference type="GO" id="GO:0004177">
    <property type="term" value="F:aminopeptidase activity"/>
    <property type="evidence" value="ECO:0007669"/>
    <property type="project" value="UniProtKB-KW"/>
</dbReference>
<dbReference type="Pfam" id="PF00326">
    <property type="entry name" value="Peptidase_S9"/>
    <property type="match status" value="1"/>
</dbReference>
<evidence type="ECO:0000313" key="3">
    <source>
        <dbReference type="EMBL" id="SFE76587.1"/>
    </source>
</evidence>
<dbReference type="PANTHER" id="PTHR42776">
    <property type="entry name" value="SERINE PEPTIDASE S9 FAMILY MEMBER"/>
    <property type="match status" value="1"/>
</dbReference>
<dbReference type="OrthoDB" id="4269629at2"/>
<name>A0A1I2D7Q6_9BURK</name>
<dbReference type="Gene3D" id="3.40.50.1820">
    <property type="entry name" value="alpha/beta hydrolase"/>
    <property type="match status" value="1"/>
</dbReference>
<evidence type="ECO:0000256" key="1">
    <source>
        <dbReference type="ARBA" id="ARBA00022801"/>
    </source>
</evidence>
<dbReference type="InterPro" id="IPR029058">
    <property type="entry name" value="AB_hydrolase_fold"/>
</dbReference>
<dbReference type="RefSeq" id="WP_092939281.1">
    <property type="nucleotide sequence ID" value="NZ_FONX01000005.1"/>
</dbReference>
<feature type="domain" description="Peptidase S9 prolyl oligopeptidase catalytic" evidence="2">
    <location>
        <begin position="701"/>
        <end position="910"/>
    </location>
</feature>
<reference evidence="4" key="1">
    <citation type="submission" date="2016-10" db="EMBL/GenBank/DDBJ databases">
        <authorList>
            <person name="Varghese N."/>
            <person name="Submissions S."/>
        </authorList>
    </citation>
    <scope>NUCLEOTIDE SEQUENCE [LARGE SCALE GENOMIC DNA]</scope>
    <source>
        <strain evidence="4">DSM 27981</strain>
    </source>
</reference>
<dbReference type="EMBL" id="FONX01000005">
    <property type="protein sequence ID" value="SFE76587.1"/>
    <property type="molecule type" value="Genomic_DNA"/>
</dbReference>
<gene>
    <name evidence="3" type="ORF">SAMN04489711_10526</name>
</gene>
<evidence type="ECO:0000259" key="2">
    <source>
        <dbReference type="Pfam" id="PF00326"/>
    </source>
</evidence>
<keyword evidence="4" id="KW-1185">Reference proteome</keyword>
<organism evidence="3 4">
    <name type="scientific">Paracidovorax wautersii</name>
    <dbReference type="NCBI Taxonomy" id="1177982"/>
    <lineage>
        <taxon>Bacteria</taxon>
        <taxon>Pseudomonadati</taxon>
        <taxon>Pseudomonadota</taxon>
        <taxon>Betaproteobacteria</taxon>
        <taxon>Burkholderiales</taxon>
        <taxon>Comamonadaceae</taxon>
        <taxon>Paracidovorax</taxon>
    </lineage>
</organism>
<dbReference type="Proteomes" id="UP000199119">
    <property type="component" value="Unassembled WGS sequence"/>
</dbReference>
<proteinExistence type="predicted"/>
<dbReference type="Gene3D" id="2.120.10.30">
    <property type="entry name" value="TolB, C-terminal domain"/>
    <property type="match status" value="1"/>
</dbReference>
<keyword evidence="3" id="KW-0031">Aminopeptidase</keyword>
<dbReference type="GO" id="GO:0004252">
    <property type="term" value="F:serine-type endopeptidase activity"/>
    <property type="evidence" value="ECO:0007669"/>
    <property type="project" value="TreeGrafter"/>
</dbReference>
<keyword evidence="1" id="KW-0378">Hydrolase</keyword>
<accession>A0A1I2D7Q6</accession>